<dbReference type="GO" id="GO:0003746">
    <property type="term" value="F:translation elongation factor activity"/>
    <property type="evidence" value="ECO:0007669"/>
    <property type="project" value="UniProtKB-KW"/>
</dbReference>
<evidence type="ECO:0000313" key="2">
    <source>
        <dbReference type="Proteomes" id="UP001202827"/>
    </source>
</evidence>
<comment type="caution">
    <text evidence="1">The sequence shown here is derived from an EMBL/GenBank/DDBJ whole genome shotgun (WGS) entry which is preliminary data.</text>
</comment>
<keyword evidence="2" id="KW-1185">Reference proteome</keyword>
<evidence type="ECO:0000313" key="1">
    <source>
        <dbReference type="EMBL" id="MCK8779414.1"/>
    </source>
</evidence>
<keyword evidence="1" id="KW-0648">Protein biosynthesis</keyword>
<dbReference type="Gene3D" id="3.10.50.30">
    <property type="entry name" value="Transcription elongation factor, GreA/GreB, C-terminal domain"/>
    <property type="match status" value="1"/>
</dbReference>
<dbReference type="EMBL" id="JALPRY010000007">
    <property type="protein sequence ID" value="MCK8779414.1"/>
    <property type="molecule type" value="Genomic_DNA"/>
</dbReference>
<dbReference type="InterPro" id="IPR036953">
    <property type="entry name" value="GreA/GreB_C_sf"/>
</dbReference>
<proteinExistence type="predicted"/>
<accession>A0ABT0INE2</accession>
<dbReference type="Proteomes" id="UP001202827">
    <property type="component" value="Unassembled WGS sequence"/>
</dbReference>
<dbReference type="RefSeq" id="WP_248682144.1">
    <property type="nucleotide sequence ID" value="NZ_JALPRY010000007.1"/>
</dbReference>
<gene>
    <name evidence="1" type="ORF">M0654_05380</name>
</gene>
<protein>
    <submittedName>
        <fullName evidence="1">Transcription elongation factor GreAB</fullName>
    </submittedName>
</protein>
<reference evidence="1 2" key="1">
    <citation type="submission" date="2022-04" db="EMBL/GenBank/DDBJ databases">
        <title>Rhizobium coralii sp. nov., isolated from coral Turbinaria peltata.</title>
        <authorList>
            <person name="Sun H."/>
        </authorList>
    </citation>
    <scope>NUCLEOTIDE SEQUENCE [LARGE SCALE GENOMIC DNA]</scope>
    <source>
        <strain evidence="1 2">NTR19</strain>
    </source>
</reference>
<name>A0ABT0INE2_9HYPH</name>
<keyword evidence="1" id="KW-0251">Elongation factor</keyword>
<organism evidence="1 2">
    <name type="scientific">Neorhizobium turbinariae</name>
    <dbReference type="NCBI Taxonomy" id="2937795"/>
    <lineage>
        <taxon>Bacteria</taxon>
        <taxon>Pseudomonadati</taxon>
        <taxon>Pseudomonadota</taxon>
        <taxon>Alphaproteobacteria</taxon>
        <taxon>Hyphomicrobiales</taxon>
        <taxon>Rhizobiaceae</taxon>
        <taxon>Rhizobium/Agrobacterium group</taxon>
        <taxon>Neorhizobium</taxon>
    </lineage>
</organism>
<sequence>MSKIASASGCASRSASEFKTKLGSHLTILSKPARWRITMSREAFCQLTAGDLNVLMSMLDQENDFSERFLVLLREKLNHSSIFFREDIPANVVTIDSQVFYQVNGVQAGPHVLVRNPGDDLPNFAISVQSLRGLALLGLAVGESTEICTDDGYCETITVEKVIFQPEAEARRRSARVEPRELLDHAPQILSFRPKPRRVFTGYDDDPGPSAA</sequence>